<dbReference type="SFLD" id="SFLDS00003">
    <property type="entry name" value="Haloacid_Dehalogenase"/>
    <property type="match status" value="1"/>
</dbReference>
<dbReference type="InterPro" id="IPR023198">
    <property type="entry name" value="PGP-like_dom2"/>
</dbReference>
<dbReference type="InterPro" id="IPR023214">
    <property type="entry name" value="HAD_sf"/>
</dbReference>
<dbReference type="Gene3D" id="3.40.50.1000">
    <property type="entry name" value="HAD superfamily/HAD-like"/>
    <property type="match status" value="1"/>
</dbReference>
<dbReference type="PRINTS" id="PR00413">
    <property type="entry name" value="HADHALOGNASE"/>
</dbReference>
<dbReference type="EMBL" id="JABKKJ010000011">
    <property type="protein sequence ID" value="NPE25434.1"/>
    <property type="molecule type" value="Genomic_DNA"/>
</dbReference>
<dbReference type="InterPro" id="IPR006439">
    <property type="entry name" value="HAD-SF_hydro_IA"/>
</dbReference>
<sequence length="212" mass="24412">MIKNIVFDLGGVIMTIDQSEAVRRFRSLGLEDAEKRLDPYTQSGIFGDLEEGKITAEDFRRELSSLVGKELTFEQCCYGWRGYCKEVPRRALDALKRLKADGYRLILLSNTNPYMMSWALSDDFDGEGHSLEYYFDSLYLSYKLKMMKPCEEIFNLILEKEGITPEETLFVDDGPRNTAMASNLGINTLCPKNGEDWTDALYERIKCVNEFR</sequence>
<dbReference type="SFLD" id="SFLDG01129">
    <property type="entry name" value="C1.5:_HAD__Beta-PGM__Phosphata"/>
    <property type="match status" value="1"/>
</dbReference>
<dbReference type="Proteomes" id="UP000820977">
    <property type="component" value="Unassembled WGS sequence"/>
</dbReference>
<dbReference type="RefSeq" id="WP_172344900.1">
    <property type="nucleotide sequence ID" value="NZ_CATEIB010000021.1"/>
</dbReference>
<dbReference type="Gene3D" id="1.10.150.240">
    <property type="entry name" value="Putative phosphatase, domain 2"/>
    <property type="match status" value="1"/>
</dbReference>
<evidence type="ECO:0000313" key="2">
    <source>
        <dbReference type="Proteomes" id="UP000820977"/>
    </source>
</evidence>
<protein>
    <submittedName>
        <fullName evidence="1">HAD family phosphatase</fullName>
    </submittedName>
</protein>
<evidence type="ECO:0000313" key="1">
    <source>
        <dbReference type="EMBL" id="NPE25434.1"/>
    </source>
</evidence>
<dbReference type="SUPFAM" id="SSF56784">
    <property type="entry name" value="HAD-like"/>
    <property type="match status" value="1"/>
</dbReference>
<gene>
    <name evidence="1" type="ORF">HPS54_07910</name>
</gene>
<proteinExistence type="predicted"/>
<organism evidence="1 2">
    <name type="scientific">Xylanibacter caecicola</name>
    <dbReference type="NCBI Taxonomy" id="2736294"/>
    <lineage>
        <taxon>Bacteria</taxon>
        <taxon>Pseudomonadati</taxon>
        <taxon>Bacteroidota</taxon>
        <taxon>Bacteroidia</taxon>
        <taxon>Bacteroidales</taxon>
        <taxon>Prevotellaceae</taxon>
        <taxon>Xylanibacter</taxon>
    </lineage>
</organism>
<name>A0ABX2B1P2_9BACT</name>
<accession>A0ABX2B1P2</accession>
<dbReference type="PANTHER" id="PTHR43611">
    <property type="entry name" value="ALPHA-D-GLUCOSE 1-PHOSPHATE PHOSPHATASE"/>
    <property type="match status" value="1"/>
</dbReference>
<dbReference type="NCBIfam" id="TIGR01509">
    <property type="entry name" value="HAD-SF-IA-v3"/>
    <property type="match status" value="1"/>
</dbReference>
<reference evidence="1 2" key="1">
    <citation type="submission" date="2020-05" db="EMBL/GenBank/DDBJ databases">
        <title>Distinct polysaccharide utilization as determinants for interspecies competition between intestinal Prevotella spp.</title>
        <authorList>
            <person name="Galvez E.J.C."/>
            <person name="Iljazovic A."/>
            <person name="Strowig T."/>
        </authorList>
    </citation>
    <scope>NUCLEOTIDE SEQUENCE [LARGE SCALE GENOMIC DNA]</scope>
    <source>
        <strain evidence="1 2">PCHR</strain>
    </source>
</reference>
<dbReference type="CDD" id="cd02603">
    <property type="entry name" value="HAD_sEH-N_like"/>
    <property type="match status" value="1"/>
</dbReference>
<dbReference type="PANTHER" id="PTHR43611:SF3">
    <property type="entry name" value="FLAVIN MONONUCLEOTIDE HYDROLASE 1, CHLOROPLATIC"/>
    <property type="match status" value="1"/>
</dbReference>
<dbReference type="Pfam" id="PF00702">
    <property type="entry name" value="Hydrolase"/>
    <property type="match status" value="1"/>
</dbReference>
<dbReference type="InterPro" id="IPR036412">
    <property type="entry name" value="HAD-like_sf"/>
</dbReference>
<comment type="caution">
    <text evidence="1">The sequence shown here is derived from an EMBL/GenBank/DDBJ whole genome shotgun (WGS) entry which is preliminary data.</text>
</comment>
<keyword evidence="2" id="KW-1185">Reference proteome</keyword>